<dbReference type="Proteomes" id="UP001240678">
    <property type="component" value="Unassembled WGS sequence"/>
</dbReference>
<dbReference type="RefSeq" id="XP_060312035.1">
    <property type="nucleotide sequence ID" value="XM_060457335.1"/>
</dbReference>
<comment type="caution">
    <text evidence="1">The sequence shown here is derived from an EMBL/GenBank/DDBJ whole genome shotgun (WGS) entry which is preliminary data.</text>
</comment>
<organism evidence="1 2">
    <name type="scientific">Colletotrichum costaricense</name>
    <dbReference type="NCBI Taxonomy" id="1209916"/>
    <lineage>
        <taxon>Eukaryota</taxon>
        <taxon>Fungi</taxon>
        <taxon>Dikarya</taxon>
        <taxon>Ascomycota</taxon>
        <taxon>Pezizomycotina</taxon>
        <taxon>Sordariomycetes</taxon>
        <taxon>Hypocreomycetidae</taxon>
        <taxon>Glomerellales</taxon>
        <taxon>Glomerellaceae</taxon>
        <taxon>Colletotrichum</taxon>
        <taxon>Colletotrichum acutatum species complex</taxon>
    </lineage>
</organism>
<protein>
    <submittedName>
        <fullName evidence="1">Uncharacterized protein</fullName>
    </submittedName>
</protein>
<name>A0AAI9YTT8_9PEZI</name>
<evidence type="ECO:0000313" key="2">
    <source>
        <dbReference type="Proteomes" id="UP001240678"/>
    </source>
</evidence>
<keyword evidence="2" id="KW-1185">Reference proteome</keyword>
<gene>
    <name evidence="1" type="ORF">CCOS01_09175</name>
</gene>
<dbReference type="EMBL" id="MOOE01000009">
    <property type="protein sequence ID" value="KAK1524088.1"/>
    <property type="molecule type" value="Genomic_DNA"/>
</dbReference>
<sequence length="81" mass="8887">MGAKGLTGQDPEIRLIEAESFTKFHPSRQPQRRRFVALSEAASVSLQYSELATMVSRHRVSLGSLATRNALLFAASAGQQR</sequence>
<proteinExistence type="predicted"/>
<accession>A0AAI9YTT8</accession>
<dbReference type="AlphaFoldDB" id="A0AAI9YTT8"/>
<dbReference type="GeneID" id="85340882"/>
<reference evidence="1 2" key="1">
    <citation type="submission" date="2016-10" db="EMBL/GenBank/DDBJ databases">
        <title>The genome sequence of Colletotrichum fioriniae PJ7.</title>
        <authorList>
            <person name="Baroncelli R."/>
        </authorList>
    </citation>
    <scope>NUCLEOTIDE SEQUENCE [LARGE SCALE GENOMIC DNA]</scope>
    <source>
        <strain evidence="1 2">IMI 309622</strain>
    </source>
</reference>
<evidence type="ECO:0000313" key="1">
    <source>
        <dbReference type="EMBL" id="KAK1524088.1"/>
    </source>
</evidence>